<comment type="catalytic activity">
    <reaction evidence="9">
        <text>S-methyl-5'-thioadenosine + phosphate = 5-(methylsulfanyl)-alpha-D-ribose 1-phosphate + adenine</text>
        <dbReference type="Rhea" id="RHEA:11852"/>
        <dbReference type="ChEBI" id="CHEBI:16708"/>
        <dbReference type="ChEBI" id="CHEBI:17509"/>
        <dbReference type="ChEBI" id="CHEBI:43474"/>
        <dbReference type="ChEBI" id="CHEBI:58533"/>
        <dbReference type="EC" id="2.4.2.28"/>
    </reaction>
    <physiologicalReaction direction="left-to-right" evidence="9">
        <dbReference type="Rhea" id="RHEA:11853"/>
    </physiologicalReaction>
</comment>
<dbReference type="PANTHER" id="PTHR30616:SF2">
    <property type="entry name" value="PURINE NUCLEOSIDE PHOSPHORYLASE LACC1"/>
    <property type="match status" value="1"/>
</dbReference>
<dbReference type="GO" id="GO:0005507">
    <property type="term" value="F:copper ion binding"/>
    <property type="evidence" value="ECO:0007669"/>
    <property type="project" value="TreeGrafter"/>
</dbReference>
<dbReference type="Pfam" id="PF02578">
    <property type="entry name" value="Cu-oxidase_4"/>
    <property type="match status" value="1"/>
</dbReference>
<dbReference type="Gene3D" id="3.60.140.10">
    <property type="entry name" value="CNF1/YfiH-like putative cysteine hydrolases"/>
    <property type="match status" value="1"/>
</dbReference>
<evidence type="ECO:0000313" key="12">
    <source>
        <dbReference type="Proteomes" id="UP000009080"/>
    </source>
</evidence>
<dbReference type="AlphaFoldDB" id="C5BQY7"/>
<comment type="catalytic activity">
    <reaction evidence="7">
        <text>adenosine + H2O + H(+) = inosine + NH4(+)</text>
        <dbReference type="Rhea" id="RHEA:24408"/>
        <dbReference type="ChEBI" id="CHEBI:15377"/>
        <dbReference type="ChEBI" id="CHEBI:15378"/>
        <dbReference type="ChEBI" id="CHEBI:16335"/>
        <dbReference type="ChEBI" id="CHEBI:17596"/>
        <dbReference type="ChEBI" id="CHEBI:28938"/>
        <dbReference type="EC" id="3.5.4.4"/>
    </reaction>
    <physiologicalReaction direction="left-to-right" evidence="7">
        <dbReference type="Rhea" id="RHEA:24409"/>
    </physiologicalReaction>
</comment>
<keyword evidence="4" id="KW-0479">Metal-binding</keyword>
<evidence type="ECO:0000256" key="3">
    <source>
        <dbReference type="ARBA" id="ARBA00022679"/>
    </source>
</evidence>
<dbReference type="eggNOG" id="COG1496">
    <property type="taxonomic scope" value="Bacteria"/>
</dbReference>
<dbReference type="HOGENOM" id="CLU_065784_1_1_6"/>
<evidence type="ECO:0000256" key="2">
    <source>
        <dbReference type="ARBA" id="ARBA00007353"/>
    </source>
</evidence>
<keyword evidence="12" id="KW-1185">Reference proteome</keyword>
<gene>
    <name evidence="11" type="ordered locus">TERTU_1055</name>
</gene>
<evidence type="ECO:0000256" key="1">
    <source>
        <dbReference type="ARBA" id="ARBA00000553"/>
    </source>
</evidence>
<evidence type="ECO:0000256" key="5">
    <source>
        <dbReference type="ARBA" id="ARBA00022801"/>
    </source>
</evidence>
<dbReference type="KEGG" id="ttu:TERTU_1055"/>
<dbReference type="SUPFAM" id="SSF64438">
    <property type="entry name" value="CNF1/YfiH-like putative cysteine hydrolases"/>
    <property type="match status" value="1"/>
</dbReference>
<dbReference type="InterPro" id="IPR011324">
    <property type="entry name" value="Cytotoxic_necrot_fac-like_cat"/>
</dbReference>
<comment type="catalytic activity">
    <reaction evidence="8">
        <text>adenosine + phosphate = alpha-D-ribose 1-phosphate + adenine</text>
        <dbReference type="Rhea" id="RHEA:27642"/>
        <dbReference type="ChEBI" id="CHEBI:16335"/>
        <dbReference type="ChEBI" id="CHEBI:16708"/>
        <dbReference type="ChEBI" id="CHEBI:43474"/>
        <dbReference type="ChEBI" id="CHEBI:57720"/>
        <dbReference type="EC" id="2.4.2.1"/>
    </reaction>
    <physiologicalReaction direction="left-to-right" evidence="8">
        <dbReference type="Rhea" id="RHEA:27643"/>
    </physiologicalReaction>
</comment>
<evidence type="ECO:0000313" key="11">
    <source>
        <dbReference type="EMBL" id="ACR14009.1"/>
    </source>
</evidence>
<dbReference type="OrthoDB" id="4279at2"/>
<dbReference type="Proteomes" id="UP000009080">
    <property type="component" value="Chromosome"/>
</dbReference>
<evidence type="ECO:0000256" key="4">
    <source>
        <dbReference type="ARBA" id="ARBA00022723"/>
    </source>
</evidence>
<protein>
    <recommendedName>
        <fullName evidence="10">Purine nucleoside phosphorylase</fullName>
    </recommendedName>
</protein>
<dbReference type="InterPro" id="IPR003730">
    <property type="entry name" value="Cu_polyphenol_OxRdtase"/>
</dbReference>
<dbReference type="EMBL" id="CP001614">
    <property type="protein sequence ID" value="ACR14009.1"/>
    <property type="molecule type" value="Genomic_DNA"/>
</dbReference>
<sequence>MMQHLFEPEWECPPGVQARVTLRSGGVSQAPYESNNLASHVGDRAEHVARNREWLQGLLPSEPTWLTQTHSTVVWREGEDHCPKFADGIYSATPNRVCAVLTADCMPVLMASNDGREVAAVHAGWRGLAQGILSEAIQCFRAAPKDIAVYLGPAISQPCFEVGADVKTAFDLAASKRYFDEDINASFCPSGHSDKCYADLFRLARAELCGVGVKSVFGGNRCTYSEPQSFYSYRRDGVTGRFASLIWIDR</sequence>
<proteinExistence type="inferred from homology"/>
<dbReference type="InterPro" id="IPR038371">
    <property type="entry name" value="Cu_polyphenol_OxRdtase_sf"/>
</dbReference>
<dbReference type="NCBIfam" id="TIGR00726">
    <property type="entry name" value="peptidoglycan editing factor PgeF"/>
    <property type="match status" value="1"/>
</dbReference>
<comment type="similarity">
    <text evidence="2 10">Belongs to the purine nucleoside phosphorylase YfiH/LACC1 family.</text>
</comment>
<dbReference type="PANTHER" id="PTHR30616">
    <property type="entry name" value="UNCHARACTERIZED PROTEIN YFIH"/>
    <property type="match status" value="1"/>
</dbReference>
<keyword evidence="3" id="KW-0808">Transferase</keyword>
<dbReference type="STRING" id="377629.TERTU_1055"/>
<dbReference type="CDD" id="cd16833">
    <property type="entry name" value="YfiH"/>
    <property type="match status" value="1"/>
</dbReference>
<evidence type="ECO:0000256" key="8">
    <source>
        <dbReference type="ARBA" id="ARBA00048968"/>
    </source>
</evidence>
<name>C5BQY7_TERTT</name>
<evidence type="ECO:0000256" key="10">
    <source>
        <dbReference type="RuleBase" id="RU361274"/>
    </source>
</evidence>
<evidence type="ECO:0000256" key="7">
    <source>
        <dbReference type="ARBA" id="ARBA00047989"/>
    </source>
</evidence>
<reference evidence="11 12" key="1">
    <citation type="journal article" date="2009" name="PLoS ONE">
        <title>The complete genome of Teredinibacter turnerae T7901: an intracellular endosymbiont of marine wood-boring bivalves (shipworms).</title>
        <authorList>
            <person name="Yang J.C."/>
            <person name="Madupu R."/>
            <person name="Durkin A.S."/>
            <person name="Ekborg N.A."/>
            <person name="Pedamallu C.S."/>
            <person name="Hostetler J.B."/>
            <person name="Radune D."/>
            <person name="Toms B.S."/>
            <person name="Henrissat B."/>
            <person name="Coutinho P.M."/>
            <person name="Schwarz S."/>
            <person name="Field L."/>
            <person name="Trindade-Silva A.E."/>
            <person name="Soares C.A.G."/>
            <person name="Elshahawi S."/>
            <person name="Hanora A."/>
            <person name="Schmidt E.W."/>
            <person name="Haygood M.G."/>
            <person name="Posfai J."/>
            <person name="Benner J."/>
            <person name="Madinger C."/>
            <person name="Nove J."/>
            <person name="Anton B."/>
            <person name="Chaudhary K."/>
            <person name="Foster J."/>
            <person name="Holman A."/>
            <person name="Kumar S."/>
            <person name="Lessard P.A."/>
            <person name="Luyten Y.A."/>
            <person name="Slatko B."/>
            <person name="Wood N."/>
            <person name="Wu B."/>
            <person name="Teplitski M."/>
            <person name="Mougous J.D."/>
            <person name="Ward N."/>
            <person name="Eisen J.A."/>
            <person name="Badger J.H."/>
            <person name="Distel D.L."/>
        </authorList>
    </citation>
    <scope>NUCLEOTIDE SEQUENCE [LARGE SCALE GENOMIC DNA]</scope>
    <source>
        <strain evidence="12">ATCC 39867 / T7901</strain>
    </source>
</reference>
<accession>C5BQY7</accession>
<evidence type="ECO:0000256" key="9">
    <source>
        <dbReference type="ARBA" id="ARBA00049893"/>
    </source>
</evidence>
<keyword evidence="5" id="KW-0378">Hydrolase</keyword>
<evidence type="ECO:0000256" key="6">
    <source>
        <dbReference type="ARBA" id="ARBA00022833"/>
    </source>
</evidence>
<comment type="catalytic activity">
    <reaction evidence="1">
        <text>inosine + phosphate = alpha-D-ribose 1-phosphate + hypoxanthine</text>
        <dbReference type="Rhea" id="RHEA:27646"/>
        <dbReference type="ChEBI" id="CHEBI:17368"/>
        <dbReference type="ChEBI" id="CHEBI:17596"/>
        <dbReference type="ChEBI" id="CHEBI:43474"/>
        <dbReference type="ChEBI" id="CHEBI:57720"/>
        <dbReference type="EC" id="2.4.2.1"/>
    </reaction>
    <physiologicalReaction direction="left-to-right" evidence="1">
        <dbReference type="Rhea" id="RHEA:27647"/>
    </physiologicalReaction>
</comment>
<dbReference type="GO" id="GO:0016787">
    <property type="term" value="F:hydrolase activity"/>
    <property type="evidence" value="ECO:0007669"/>
    <property type="project" value="UniProtKB-KW"/>
</dbReference>
<keyword evidence="6" id="KW-0862">Zinc</keyword>
<dbReference type="GO" id="GO:0017061">
    <property type="term" value="F:S-methyl-5-thioadenosine phosphorylase activity"/>
    <property type="evidence" value="ECO:0007669"/>
    <property type="project" value="UniProtKB-EC"/>
</dbReference>
<organism evidence="11 12">
    <name type="scientific">Teredinibacter turnerae (strain ATCC 39867 / T7901)</name>
    <dbReference type="NCBI Taxonomy" id="377629"/>
    <lineage>
        <taxon>Bacteria</taxon>
        <taxon>Pseudomonadati</taxon>
        <taxon>Pseudomonadota</taxon>
        <taxon>Gammaproteobacteria</taxon>
        <taxon>Cellvibrionales</taxon>
        <taxon>Cellvibrionaceae</taxon>
        <taxon>Teredinibacter</taxon>
    </lineage>
</organism>
<dbReference type="RefSeq" id="WP_015820124.1">
    <property type="nucleotide sequence ID" value="NC_012997.1"/>
</dbReference>